<gene>
    <name evidence="1" type="ORF">CONPUDRAFT_165805</name>
</gene>
<dbReference type="RefSeq" id="XP_007769218.1">
    <property type="nucleotide sequence ID" value="XM_007771028.1"/>
</dbReference>
<reference evidence="2" key="1">
    <citation type="journal article" date="2012" name="Science">
        <title>The Paleozoic origin of enzymatic lignin decomposition reconstructed from 31 fungal genomes.</title>
        <authorList>
            <person name="Floudas D."/>
            <person name="Binder M."/>
            <person name="Riley R."/>
            <person name="Barry K."/>
            <person name="Blanchette R.A."/>
            <person name="Henrissat B."/>
            <person name="Martinez A.T."/>
            <person name="Otillar R."/>
            <person name="Spatafora J.W."/>
            <person name="Yadav J.S."/>
            <person name="Aerts A."/>
            <person name="Benoit I."/>
            <person name="Boyd A."/>
            <person name="Carlson A."/>
            <person name="Copeland A."/>
            <person name="Coutinho P.M."/>
            <person name="de Vries R.P."/>
            <person name="Ferreira P."/>
            <person name="Findley K."/>
            <person name="Foster B."/>
            <person name="Gaskell J."/>
            <person name="Glotzer D."/>
            <person name="Gorecki P."/>
            <person name="Heitman J."/>
            <person name="Hesse C."/>
            <person name="Hori C."/>
            <person name="Igarashi K."/>
            <person name="Jurgens J.A."/>
            <person name="Kallen N."/>
            <person name="Kersten P."/>
            <person name="Kohler A."/>
            <person name="Kuees U."/>
            <person name="Kumar T.K.A."/>
            <person name="Kuo A."/>
            <person name="LaButti K."/>
            <person name="Larrondo L.F."/>
            <person name="Lindquist E."/>
            <person name="Ling A."/>
            <person name="Lombard V."/>
            <person name="Lucas S."/>
            <person name="Lundell T."/>
            <person name="Martin R."/>
            <person name="McLaughlin D.J."/>
            <person name="Morgenstern I."/>
            <person name="Morin E."/>
            <person name="Murat C."/>
            <person name="Nagy L.G."/>
            <person name="Nolan M."/>
            <person name="Ohm R.A."/>
            <person name="Patyshakuliyeva A."/>
            <person name="Rokas A."/>
            <person name="Ruiz-Duenas F.J."/>
            <person name="Sabat G."/>
            <person name="Salamov A."/>
            <person name="Samejima M."/>
            <person name="Schmutz J."/>
            <person name="Slot J.C."/>
            <person name="St John F."/>
            <person name="Stenlid J."/>
            <person name="Sun H."/>
            <person name="Sun S."/>
            <person name="Syed K."/>
            <person name="Tsang A."/>
            <person name="Wiebenga A."/>
            <person name="Young D."/>
            <person name="Pisabarro A."/>
            <person name="Eastwood D.C."/>
            <person name="Martin F."/>
            <person name="Cullen D."/>
            <person name="Grigoriev I.V."/>
            <person name="Hibbett D.S."/>
        </authorList>
    </citation>
    <scope>NUCLEOTIDE SEQUENCE [LARGE SCALE GENOMIC DNA]</scope>
    <source>
        <strain evidence="2">RWD-64-598 SS2</strain>
    </source>
</reference>
<proteinExistence type="predicted"/>
<sequence length="599" mass="68891">MGISAISAQHSGSETSGDELSQDFYSLSLSSCTPKIKRRELARNRPYPRPNTRLAPTNVYHLISLQTEEKLLDSLEWAWGMGWRRLNVGSQFNTLPVRFTFEEDVNEDELLLFPEPRILEMLIDQSDQPKFRDTIAPKLNKLFRCQPSTFKFYLVPRSGLQDNVLIDSSAPGQPKSVHTYPYSTLGPILSHVRPQYAVWGTSMKMKDTHYPECDFVDRALRQTLALHAPELCARSSWRPEGKIRLQVFEAYSNWKKQRPPAHFRQHIRSTRRFHPTYGVPPAISDEDLCHSEGENGSLPASVKDDCAARVKRWILESEFWLGGLEWAWGMGWRRLNVGSQLNTLFVGFTFDEAVDESQLLFFPEQSVLEMLKDQSDQPMVRDEVAPKLNKIFRHRSSMFKYHLVPRTSLRDKVLVDVSAPGQPPAVHTYPFTTLGPVLSHCRPQYAVWGTITKLGDICGPEYDAINRAHRQILALHVPELNNLGFWRPERAIHASAFDVYRKWNRQQPPEQFHRHMRATKRFHPTYGLPAAVDDDEPCYSEEERDSSRSVSATDYADCEARVTKFGTRLSILHRQILARLAFVLETSARPLPRYLAVFE</sequence>
<dbReference type="KEGG" id="cput:CONPUDRAFT_165805"/>
<dbReference type="Proteomes" id="UP000053558">
    <property type="component" value="Unassembled WGS sequence"/>
</dbReference>
<dbReference type="OrthoDB" id="3133596at2759"/>
<protein>
    <submittedName>
        <fullName evidence="1">Uncharacterized protein</fullName>
    </submittedName>
</protein>
<comment type="caution">
    <text evidence="1">The sequence shown here is derived from an EMBL/GenBank/DDBJ whole genome shotgun (WGS) entry which is preliminary data.</text>
</comment>
<evidence type="ECO:0000313" key="1">
    <source>
        <dbReference type="EMBL" id="EIW80216.1"/>
    </source>
</evidence>
<name>A0A5M3MMF2_CONPW</name>
<dbReference type="EMBL" id="JH711579">
    <property type="protein sequence ID" value="EIW80216.1"/>
    <property type="molecule type" value="Genomic_DNA"/>
</dbReference>
<organism evidence="1 2">
    <name type="scientific">Coniophora puteana (strain RWD-64-598)</name>
    <name type="common">Brown rot fungus</name>
    <dbReference type="NCBI Taxonomy" id="741705"/>
    <lineage>
        <taxon>Eukaryota</taxon>
        <taxon>Fungi</taxon>
        <taxon>Dikarya</taxon>
        <taxon>Basidiomycota</taxon>
        <taxon>Agaricomycotina</taxon>
        <taxon>Agaricomycetes</taxon>
        <taxon>Agaricomycetidae</taxon>
        <taxon>Boletales</taxon>
        <taxon>Coniophorineae</taxon>
        <taxon>Coniophoraceae</taxon>
        <taxon>Coniophora</taxon>
    </lineage>
</organism>
<accession>A0A5M3MMF2</accession>
<evidence type="ECO:0000313" key="2">
    <source>
        <dbReference type="Proteomes" id="UP000053558"/>
    </source>
</evidence>
<keyword evidence="2" id="KW-1185">Reference proteome</keyword>
<dbReference type="AlphaFoldDB" id="A0A5M3MMF2"/>
<dbReference type="GeneID" id="19205398"/>